<dbReference type="InterPro" id="IPR045378">
    <property type="entry name" value="LNT_N"/>
</dbReference>
<keyword evidence="7 9" id="KW-0472">Membrane</keyword>
<sequence length="479" mass="55154">MAFVPFLLSIQNENSFGKYLLKTLVVYSFTIVIGFWWTGYYKPIAVLVCLLSQLLFLNLTFVIHFFIQKKIGWQKALILLPFLWSLVEWLTQPLPHNLQVLHLGYTQANMQYFNQIADFSGLWGLSFWVMMLNVLLTFSIVYRTQKYLFLTFGWLLLAFGYSFFKIQISPKSAIGTANIQTKVSLIQTNIDSYLPLDSVVLNQTFEQIVSLSDSAVRTQSPDILILPEATFPLALFQDSSLFQFTKNAISSWQTSVAVGYSEIIDNQRNNYKNKSLVFTPQMAMMWDSLKITPDQIKVYEKEYGLPFMETMPYLSDYPSFQNRILVGGNEPHIFNYLSSKENIFNVALTICWEQTYPQKVAKLVNSGAEYIALMNNDAWFGKTPATKFLLNITKIRAIENRRSVARCSNGGLSCFIDPFGKVYGQIPWFTPNISTNEVLLVTKKSFYTQHPDAFAYALFIAFVLLLSWFYWQSHQNTSK</sequence>
<dbReference type="GO" id="GO:0016410">
    <property type="term" value="F:N-acyltransferase activity"/>
    <property type="evidence" value="ECO:0007669"/>
    <property type="project" value="UniProtKB-UniRule"/>
</dbReference>
<dbReference type="PANTHER" id="PTHR38686">
    <property type="entry name" value="APOLIPOPROTEIN N-ACYLTRANSFERASE"/>
    <property type="match status" value="1"/>
</dbReference>
<dbReference type="PROSITE" id="PS50263">
    <property type="entry name" value="CN_HYDROLASE"/>
    <property type="match status" value="1"/>
</dbReference>
<reference evidence="11" key="1">
    <citation type="journal article" date="2014" name="Int. J. Syst. Evol. Microbiol.">
        <title>Complete genome sequence of Corynebacterium casei LMG S-19264T (=DSM 44701T), isolated from a smear-ripened cheese.</title>
        <authorList>
            <consortium name="US DOE Joint Genome Institute (JGI-PGF)"/>
            <person name="Walter F."/>
            <person name="Albersmeier A."/>
            <person name="Kalinowski J."/>
            <person name="Ruckert C."/>
        </authorList>
    </citation>
    <scope>NUCLEOTIDE SEQUENCE</scope>
    <source>
        <strain evidence="11">CGMCC 1.15958</strain>
    </source>
</reference>
<feature type="transmembrane region" description="Helical" evidence="9">
    <location>
        <begin position="112"/>
        <end position="135"/>
    </location>
</feature>
<evidence type="ECO:0000256" key="1">
    <source>
        <dbReference type="ARBA" id="ARBA00004651"/>
    </source>
</evidence>
<comment type="function">
    <text evidence="9">Catalyzes the phospholipid dependent N-acylation of the N-terminal cysteine of apolipoprotein, the last step in lipoprotein maturation.</text>
</comment>
<dbReference type="NCBIfam" id="TIGR00546">
    <property type="entry name" value="lnt"/>
    <property type="match status" value="1"/>
</dbReference>
<feature type="transmembrane region" description="Helical" evidence="9">
    <location>
        <begin position="453"/>
        <end position="471"/>
    </location>
</feature>
<evidence type="ECO:0000256" key="4">
    <source>
        <dbReference type="ARBA" id="ARBA00022679"/>
    </source>
</evidence>
<comment type="caution">
    <text evidence="9">Lacks conserved residue(s) required for the propagation of feature annotation.</text>
</comment>
<evidence type="ECO:0000256" key="2">
    <source>
        <dbReference type="ARBA" id="ARBA00010065"/>
    </source>
</evidence>
<dbReference type="AlphaFoldDB" id="A0A916YQH4"/>
<protein>
    <recommendedName>
        <fullName evidence="9">Apolipoprotein N-acyltransferase</fullName>
        <shortName evidence="9">ALP N-acyltransferase</shortName>
        <ecNumber evidence="9">2.3.1.269</ecNumber>
    </recommendedName>
</protein>
<dbReference type="Pfam" id="PF20154">
    <property type="entry name" value="LNT_N"/>
    <property type="match status" value="1"/>
</dbReference>
<dbReference type="Pfam" id="PF00795">
    <property type="entry name" value="CN_hydrolase"/>
    <property type="match status" value="1"/>
</dbReference>
<evidence type="ECO:0000256" key="5">
    <source>
        <dbReference type="ARBA" id="ARBA00022692"/>
    </source>
</evidence>
<evidence type="ECO:0000256" key="8">
    <source>
        <dbReference type="ARBA" id="ARBA00023315"/>
    </source>
</evidence>
<proteinExistence type="inferred from homology"/>
<dbReference type="Gene3D" id="3.60.110.10">
    <property type="entry name" value="Carbon-nitrogen hydrolase"/>
    <property type="match status" value="1"/>
</dbReference>
<organism evidence="11 12">
    <name type="scientific">Emticicia aquatilis</name>
    <dbReference type="NCBI Taxonomy" id="1537369"/>
    <lineage>
        <taxon>Bacteria</taxon>
        <taxon>Pseudomonadati</taxon>
        <taxon>Bacteroidota</taxon>
        <taxon>Cytophagia</taxon>
        <taxon>Cytophagales</taxon>
        <taxon>Leadbetterellaceae</taxon>
        <taxon>Emticicia</taxon>
    </lineage>
</organism>
<dbReference type="InterPro" id="IPR036526">
    <property type="entry name" value="C-N_Hydrolase_sf"/>
</dbReference>
<keyword evidence="8 9" id="KW-0012">Acyltransferase</keyword>
<keyword evidence="4 9" id="KW-0808">Transferase</keyword>
<dbReference type="GO" id="GO:0005886">
    <property type="term" value="C:plasma membrane"/>
    <property type="evidence" value="ECO:0007669"/>
    <property type="project" value="UniProtKB-SubCell"/>
</dbReference>
<keyword evidence="5 9" id="KW-0812">Transmembrane</keyword>
<dbReference type="EC" id="2.3.1.269" evidence="9"/>
<dbReference type="Proteomes" id="UP000609064">
    <property type="component" value="Unassembled WGS sequence"/>
</dbReference>
<feature type="transmembrane region" description="Helical" evidence="9">
    <location>
        <begin position="44"/>
        <end position="67"/>
    </location>
</feature>
<reference evidence="11" key="2">
    <citation type="submission" date="2020-09" db="EMBL/GenBank/DDBJ databases">
        <authorList>
            <person name="Sun Q."/>
            <person name="Zhou Y."/>
        </authorList>
    </citation>
    <scope>NUCLEOTIDE SEQUENCE</scope>
    <source>
        <strain evidence="11">CGMCC 1.15958</strain>
    </source>
</reference>
<evidence type="ECO:0000256" key="7">
    <source>
        <dbReference type="ARBA" id="ARBA00023136"/>
    </source>
</evidence>
<keyword evidence="12" id="KW-1185">Reference proteome</keyword>
<dbReference type="CDD" id="cd07571">
    <property type="entry name" value="ALP_N-acyl_transferase"/>
    <property type="match status" value="1"/>
</dbReference>
<keyword evidence="6 9" id="KW-1133">Transmembrane helix</keyword>
<evidence type="ECO:0000256" key="6">
    <source>
        <dbReference type="ARBA" id="ARBA00022989"/>
    </source>
</evidence>
<evidence type="ECO:0000256" key="3">
    <source>
        <dbReference type="ARBA" id="ARBA00022475"/>
    </source>
</evidence>
<comment type="subcellular location">
    <subcellularLocation>
        <location evidence="1 9">Cell membrane</location>
        <topology evidence="1 9">Multi-pass membrane protein</topology>
    </subcellularLocation>
</comment>
<evidence type="ECO:0000313" key="11">
    <source>
        <dbReference type="EMBL" id="GGD55157.1"/>
    </source>
</evidence>
<dbReference type="EMBL" id="BMKK01000003">
    <property type="protein sequence ID" value="GGD55157.1"/>
    <property type="molecule type" value="Genomic_DNA"/>
</dbReference>
<keyword evidence="3 9" id="KW-1003">Cell membrane</keyword>
<comment type="similarity">
    <text evidence="2 9">Belongs to the CN hydrolase family. Apolipoprotein N-acyltransferase subfamily.</text>
</comment>
<dbReference type="PANTHER" id="PTHR38686:SF1">
    <property type="entry name" value="APOLIPOPROTEIN N-ACYLTRANSFERASE"/>
    <property type="match status" value="1"/>
</dbReference>
<feature type="transmembrane region" description="Helical" evidence="9">
    <location>
        <begin position="19"/>
        <end position="38"/>
    </location>
</feature>
<gene>
    <name evidence="9 11" type="primary">lnt</name>
    <name evidence="11" type="ORF">GCM10011514_19190</name>
</gene>
<evidence type="ECO:0000313" key="12">
    <source>
        <dbReference type="Proteomes" id="UP000609064"/>
    </source>
</evidence>
<comment type="caution">
    <text evidence="11">The sequence shown here is derived from an EMBL/GenBank/DDBJ whole genome shotgun (WGS) entry which is preliminary data.</text>
</comment>
<dbReference type="HAMAP" id="MF_01148">
    <property type="entry name" value="Lnt"/>
    <property type="match status" value="1"/>
</dbReference>
<dbReference type="InterPro" id="IPR003010">
    <property type="entry name" value="C-N_Hydrolase"/>
</dbReference>
<evidence type="ECO:0000256" key="9">
    <source>
        <dbReference type="HAMAP-Rule" id="MF_01148"/>
    </source>
</evidence>
<name>A0A916YQH4_9BACT</name>
<feature type="transmembrane region" description="Helical" evidence="9">
    <location>
        <begin position="147"/>
        <end position="164"/>
    </location>
</feature>
<accession>A0A916YQH4</accession>
<dbReference type="InterPro" id="IPR004563">
    <property type="entry name" value="Apolipo_AcylTrfase"/>
</dbReference>
<dbReference type="GO" id="GO:0042158">
    <property type="term" value="P:lipoprotein biosynthetic process"/>
    <property type="evidence" value="ECO:0007669"/>
    <property type="project" value="UniProtKB-UniRule"/>
</dbReference>
<feature type="domain" description="CN hydrolase" evidence="10">
    <location>
        <begin position="186"/>
        <end position="440"/>
    </location>
</feature>
<comment type="pathway">
    <text evidence="9">Protein modification; lipoprotein biosynthesis (N-acyl transfer).</text>
</comment>
<comment type="catalytic activity">
    <reaction evidence="9">
        <text>N-terminal S-1,2-diacyl-sn-glyceryl-L-cysteinyl-[lipoprotein] + a glycerophospholipid = N-acyl-S-1,2-diacyl-sn-glyceryl-L-cysteinyl-[lipoprotein] + a 2-acyl-sn-glycero-3-phospholipid + H(+)</text>
        <dbReference type="Rhea" id="RHEA:48228"/>
        <dbReference type="Rhea" id="RHEA-COMP:14681"/>
        <dbReference type="Rhea" id="RHEA-COMP:14684"/>
        <dbReference type="ChEBI" id="CHEBI:15378"/>
        <dbReference type="ChEBI" id="CHEBI:136912"/>
        <dbReference type="ChEBI" id="CHEBI:140656"/>
        <dbReference type="ChEBI" id="CHEBI:140657"/>
        <dbReference type="ChEBI" id="CHEBI:140660"/>
        <dbReference type="EC" id="2.3.1.269"/>
    </reaction>
</comment>
<evidence type="ECO:0000259" key="10">
    <source>
        <dbReference type="PROSITE" id="PS50263"/>
    </source>
</evidence>
<dbReference type="SUPFAM" id="SSF56317">
    <property type="entry name" value="Carbon-nitrogen hydrolase"/>
    <property type="match status" value="1"/>
</dbReference>